<dbReference type="Gramene" id="TraesWEE_scaffold_090467_01G000100.1">
    <property type="protein sequence ID" value="TraesWEE_scaffold_090467_01G000100.1"/>
    <property type="gene ID" value="TraesWEE_scaffold_090467_01G000100"/>
</dbReference>
<dbReference type="InterPro" id="IPR036047">
    <property type="entry name" value="F-box-like_dom_sf"/>
</dbReference>
<proteinExistence type="predicted"/>
<organism evidence="2">
    <name type="scientific">Triticum aestivum</name>
    <name type="common">Wheat</name>
    <dbReference type="NCBI Taxonomy" id="4565"/>
    <lineage>
        <taxon>Eukaryota</taxon>
        <taxon>Viridiplantae</taxon>
        <taxon>Streptophyta</taxon>
        <taxon>Embryophyta</taxon>
        <taxon>Tracheophyta</taxon>
        <taxon>Spermatophyta</taxon>
        <taxon>Magnoliopsida</taxon>
        <taxon>Liliopsida</taxon>
        <taxon>Poales</taxon>
        <taxon>Poaceae</taxon>
        <taxon>BOP clade</taxon>
        <taxon>Pooideae</taxon>
        <taxon>Triticodae</taxon>
        <taxon>Triticeae</taxon>
        <taxon>Triticinae</taxon>
        <taxon>Triticum</taxon>
    </lineage>
</organism>
<evidence type="ECO:0000313" key="2">
    <source>
        <dbReference type="EnsemblPlants" id="TraesCS5A02G193600.1"/>
    </source>
</evidence>
<dbReference type="EnsemblPlants" id="TraesCS5A02G193600.1">
    <property type="protein sequence ID" value="TraesCS5A02G193600.1"/>
    <property type="gene ID" value="TraesCS5A02G193600"/>
</dbReference>
<dbReference type="Gramene" id="TraesCAD_scaffold_004651_01G000200.1">
    <property type="protein sequence ID" value="TraesCAD_scaffold_004651_01G000200.1"/>
    <property type="gene ID" value="TraesCAD_scaffold_004651_01G000200"/>
</dbReference>
<dbReference type="SUPFAM" id="SSF81383">
    <property type="entry name" value="F-box domain"/>
    <property type="match status" value="1"/>
</dbReference>
<reference evidence="2" key="1">
    <citation type="submission" date="2018-08" db="EMBL/GenBank/DDBJ databases">
        <authorList>
            <person name="Rossello M."/>
        </authorList>
    </citation>
    <scope>NUCLEOTIDE SEQUENCE [LARGE SCALE GENOMIC DNA]</scope>
    <source>
        <strain evidence="2">cv. Chinese Spring</strain>
    </source>
</reference>
<dbReference type="Gramene" id="TraesRN5A0100515500.2">
    <property type="protein sequence ID" value="TraesRN5A0100515500.2"/>
    <property type="gene ID" value="TraesRN5A0100515500"/>
</dbReference>
<dbReference type="PROSITE" id="PS50181">
    <property type="entry name" value="FBOX"/>
    <property type="match status" value="1"/>
</dbReference>
<dbReference type="Gramene" id="TraesCLE_scaffold_058866_01G000100.1">
    <property type="protein sequence ID" value="TraesCLE_scaffold_058866_01G000100.1"/>
    <property type="gene ID" value="TraesCLE_scaffold_058866_01G000100"/>
</dbReference>
<gene>
    <name evidence="2" type="primary">LOC123103582</name>
</gene>
<accession>A0A3B6KHY1</accession>
<sequence length="152" mass="15986">MAPPPPPNEADLAAPAALRAPADVISRVFSQLDCVDLLSCSLVCRSAPPLPARAVFDRLPAVGSGAAILRSYGKSGGWSTWTPGSCRVSASSPMPDRRAQLAPSEACEPGALDLQPGRALELHQFATSILSVSATSTRPSFIMCTYMLDKLY</sequence>
<evidence type="ECO:0000313" key="3">
    <source>
        <dbReference type="Proteomes" id="UP000019116"/>
    </source>
</evidence>
<protein>
    <recommendedName>
        <fullName evidence="1">F-box domain-containing protein</fullName>
    </recommendedName>
</protein>
<name>A0A3B6KHY1_WHEAT</name>
<dbReference type="AlphaFoldDB" id="A0A3B6KHY1"/>
<dbReference type="Gramene" id="TraesCS5A02G193600.1">
    <property type="protein sequence ID" value="TraesCS5A02G193600.1"/>
    <property type="gene ID" value="TraesCS5A02G193600"/>
</dbReference>
<feature type="domain" description="F-box" evidence="1">
    <location>
        <begin position="14"/>
        <end position="59"/>
    </location>
</feature>
<dbReference type="Proteomes" id="UP000019116">
    <property type="component" value="Chromosome 5A"/>
</dbReference>
<dbReference type="Gene3D" id="1.20.1280.50">
    <property type="match status" value="1"/>
</dbReference>
<dbReference type="InterPro" id="IPR001810">
    <property type="entry name" value="F-box_dom"/>
</dbReference>
<dbReference type="Gramene" id="TraesROB_scaffold_062028_01G000100.1">
    <property type="protein sequence ID" value="TraesROB_scaffold_062028_01G000100.1"/>
    <property type="gene ID" value="TraesROB_scaffold_062028_01G000100"/>
</dbReference>
<keyword evidence="3" id="KW-1185">Reference proteome</keyword>
<dbReference type="Gramene" id="TraesCS5A03G0501700.2">
    <property type="protein sequence ID" value="TraesCS5A03G0501700.2.CDS"/>
    <property type="gene ID" value="TraesCS5A03G0501700"/>
</dbReference>
<dbReference type="Pfam" id="PF00646">
    <property type="entry name" value="F-box"/>
    <property type="match status" value="1"/>
</dbReference>
<evidence type="ECO:0000259" key="1">
    <source>
        <dbReference type="PROSITE" id="PS50181"/>
    </source>
</evidence>
<reference evidence="2" key="2">
    <citation type="submission" date="2018-10" db="UniProtKB">
        <authorList>
            <consortium name="EnsemblPlants"/>
        </authorList>
    </citation>
    <scope>IDENTIFICATION</scope>
</reference>